<reference evidence="2" key="1">
    <citation type="submission" date="2019-11" db="EMBL/GenBank/DDBJ databases">
        <title>Whole-genome sequencing of Allorhizobium vitis.</title>
        <authorList>
            <person name="Gan H.M."/>
            <person name="Savka M.A."/>
        </authorList>
    </citation>
    <scope>NUCLEOTIDE SEQUENCE [LARGE SCALE GENOMIC DNA]</scope>
    <source>
        <strain evidence="2">T1/7</strain>
    </source>
</reference>
<proteinExistence type="predicted"/>
<protein>
    <submittedName>
        <fullName evidence="2">SidA/IucD/PvdA family monooxygenase</fullName>
    </submittedName>
</protein>
<dbReference type="PANTHER" id="PTHR43539">
    <property type="entry name" value="FLAVIN-BINDING MONOOXYGENASE-LIKE PROTEIN (AFU_ORTHOLOGUE AFUA_4G09220)"/>
    <property type="match status" value="1"/>
</dbReference>
<dbReference type="GO" id="GO:0004497">
    <property type="term" value="F:monooxygenase activity"/>
    <property type="evidence" value="ECO:0007669"/>
    <property type="project" value="UniProtKB-KW"/>
</dbReference>
<dbReference type="Proteomes" id="UP000179454">
    <property type="component" value="Unassembled WGS sequence"/>
</dbReference>
<keyword evidence="2" id="KW-0503">Monooxygenase</keyword>
<comment type="caution">
    <text evidence="2">The sequence shown here is derived from an EMBL/GenBank/DDBJ whole genome shotgun (WGS) entry which is preliminary data.</text>
</comment>
<dbReference type="InterPro" id="IPR050982">
    <property type="entry name" value="Auxin_biosynth/cation_transpt"/>
</dbReference>
<keyword evidence="1" id="KW-0560">Oxidoreductase</keyword>
<sequence length="471" mass="51857">MSGNDGLQNALQRALRYQGGFPGNWAAPIPGISHDVLIIGGGQNALALTLALKNLGIANVAIVDDRAPGEAGIWDDTARMQTLRTPKTLVGPDLGFAPLSFPTWFEAQHGVGAFEKVERIGRLDWAAYMRWFEMAANIVIRHNTRVVLLEPLGDHFAVQLETPEGRLTETARKVVIASGIGGLGAPGIPDFLTQALPRDRYAHTAERLDYATLKGKVVGVIGAAASAFDAAAVALEQGAAGVHMFCRKEQIPTLQINKSRAYLGAQDLFYTLPDALKWTLFNRVNRTGTPPPRDSVLRATRFDNFHIHLGRSLDGLHFDGDRIVLPFAAPALEFVIAGTGYVQNVSLRPELQTFSDRIATWKDRYTPPADEVNPGLGNYPYLGNALEFLPREEGDAPFLANLHAYTNAAALSYGRFIGDVPSMKFGITHLSRAIFNDVFRHDLDRHIERVRVIPTDREFEDVLYETAVWRK</sequence>
<dbReference type="SUPFAM" id="SSF51905">
    <property type="entry name" value="FAD/NAD(P)-binding domain"/>
    <property type="match status" value="1"/>
</dbReference>
<evidence type="ECO:0000313" key="3">
    <source>
        <dbReference type="Proteomes" id="UP000179454"/>
    </source>
</evidence>
<dbReference type="InterPro" id="IPR036188">
    <property type="entry name" value="FAD/NAD-bd_sf"/>
</dbReference>
<evidence type="ECO:0000256" key="1">
    <source>
        <dbReference type="ARBA" id="ARBA00023002"/>
    </source>
</evidence>
<keyword evidence="3" id="KW-1185">Reference proteome</keyword>
<evidence type="ECO:0000313" key="2">
    <source>
        <dbReference type="EMBL" id="MUO43026.1"/>
    </source>
</evidence>
<organism evidence="2 3">
    <name type="scientific">Agrobacterium vitis</name>
    <name type="common">Rhizobium vitis</name>
    <dbReference type="NCBI Taxonomy" id="373"/>
    <lineage>
        <taxon>Bacteria</taxon>
        <taxon>Pseudomonadati</taxon>
        <taxon>Pseudomonadota</taxon>
        <taxon>Alphaproteobacteria</taxon>
        <taxon>Hyphomicrobiales</taxon>
        <taxon>Rhizobiaceae</taxon>
        <taxon>Rhizobium/Agrobacterium group</taxon>
        <taxon>Agrobacterium</taxon>
    </lineage>
</organism>
<dbReference type="PANTHER" id="PTHR43539:SF91">
    <property type="entry name" value="FAD-DEPENDENT URATE HYDROXYLASE"/>
    <property type="match status" value="1"/>
</dbReference>
<dbReference type="Gene3D" id="3.50.50.60">
    <property type="entry name" value="FAD/NAD(P)-binding domain"/>
    <property type="match status" value="1"/>
</dbReference>
<dbReference type="Pfam" id="PF13738">
    <property type="entry name" value="Pyr_redox_3"/>
    <property type="match status" value="1"/>
</dbReference>
<gene>
    <name evidence="2" type="ORF">BBL17_014670</name>
</gene>
<dbReference type="EMBL" id="MBFE02000009">
    <property type="protein sequence ID" value="MUO43026.1"/>
    <property type="molecule type" value="Genomic_DNA"/>
</dbReference>
<accession>A0ABW9TGM8</accession>
<name>A0ABW9TGM8_AGRVI</name>
<dbReference type="RefSeq" id="WP_071208295.1">
    <property type="nucleotide sequence ID" value="NZ_MBFE02000009.1"/>
</dbReference>